<dbReference type="RefSeq" id="WP_070877100.1">
    <property type="nucleotide sequence ID" value="NZ_CAJFZX010000008.1"/>
</dbReference>
<dbReference type="PROSITE" id="PS51832">
    <property type="entry name" value="HD_GYP"/>
    <property type="match status" value="1"/>
</dbReference>
<feature type="transmembrane region" description="Helical" evidence="4">
    <location>
        <begin position="42"/>
        <end position="64"/>
    </location>
</feature>
<dbReference type="PROSITE" id="PS50885">
    <property type="entry name" value="HAMP"/>
    <property type="match status" value="1"/>
</dbReference>
<gene>
    <name evidence="8" type="ORF">GJU41_05270</name>
</gene>
<reference evidence="8 9" key="1">
    <citation type="submission" date="2019-11" db="EMBL/GenBank/DDBJ databases">
        <title>Bacillus idriensis genome.</title>
        <authorList>
            <person name="Konopka E.N."/>
            <person name="Newman J.D."/>
        </authorList>
    </citation>
    <scope>NUCLEOTIDE SEQUENCE [LARGE SCALE GENOMIC DNA]</scope>
    <source>
        <strain evidence="8 9">DSM 19097</strain>
    </source>
</reference>
<evidence type="ECO:0000256" key="4">
    <source>
        <dbReference type="SAM" id="Phobius"/>
    </source>
</evidence>
<keyword evidence="4" id="KW-1133">Transmembrane helix</keyword>
<dbReference type="InterPro" id="IPR037522">
    <property type="entry name" value="HD_GYP_dom"/>
</dbReference>
<feature type="domain" description="HD" evidence="6">
    <location>
        <begin position="327"/>
        <end position="452"/>
    </location>
</feature>
<keyword evidence="2" id="KW-1003">Cell membrane</keyword>
<dbReference type="Gene3D" id="1.10.3210.10">
    <property type="entry name" value="Hypothetical protein af1432"/>
    <property type="match status" value="1"/>
</dbReference>
<keyword evidence="9" id="KW-1185">Reference proteome</keyword>
<dbReference type="GO" id="GO:0007165">
    <property type="term" value="P:signal transduction"/>
    <property type="evidence" value="ECO:0007669"/>
    <property type="project" value="InterPro"/>
</dbReference>
<keyword evidence="3 4" id="KW-0472">Membrane</keyword>
<dbReference type="CDD" id="cd06225">
    <property type="entry name" value="HAMP"/>
    <property type="match status" value="1"/>
</dbReference>
<dbReference type="CDD" id="cd00077">
    <property type="entry name" value="HDc"/>
    <property type="match status" value="1"/>
</dbReference>
<sequence>MNTYKDFLKKLLINYFIGSFIAVFGIGSLFMFSTLVISAFEIGILLFILCISIVCMGLCEWIAFRKHIDPIERVFKNGDLSIEAIENAFRQTHRFPLLTVYRIFGPHLLGLSIPAVLMAAVFIRYDLLSLPLYYTLLASVGAVLIAGMHSIIEFFLSSKAVKQVLINLRNKALMLHGADLTSEAEIHISIQQKVLYSAIYIGVFPLLLFTLATQIRFQENAVPLLSEYWSWAILILMVSVLFAVFGAFLLFKNISEPIEKLQDGMSEVEQGILSYRNEVYSDEFSKLIAGFNKMIRGLRERDQINSQLLESLYTTLALALDARDPYTAGHSVRVAEYSVLIGREAGLSEESLDTLRKSALLHDIGKIGIRDSILLKEGRLTHAEFEEIKKHPVIGAGILSNVQPGEMMEPLIPGVKYHHERYDGMGYPEGLKGSDIPLFGRIMAVADAYDAMTSDRPYRRGMAAEKAMSIIKAGKGTQWDPVFAELFLNVMNDQNAGESKSV</sequence>
<evidence type="ECO:0000256" key="2">
    <source>
        <dbReference type="ARBA" id="ARBA00022475"/>
    </source>
</evidence>
<evidence type="ECO:0000259" key="7">
    <source>
        <dbReference type="PROSITE" id="PS51832"/>
    </source>
</evidence>
<feature type="domain" description="HAMP" evidence="5">
    <location>
        <begin position="252"/>
        <end position="303"/>
    </location>
</feature>
<dbReference type="PANTHER" id="PTHR43155:SF2">
    <property type="entry name" value="CYCLIC DI-GMP PHOSPHODIESTERASE PA4108"/>
    <property type="match status" value="1"/>
</dbReference>
<comment type="subcellular location">
    <subcellularLocation>
        <location evidence="1">Cell membrane</location>
    </subcellularLocation>
</comment>
<evidence type="ECO:0000313" key="8">
    <source>
        <dbReference type="EMBL" id="MRX53373.1"/>
    </source>
</evidence>
<dbReference type="SMART" id="SM00304">
    <property type="entry name" value="HAMP"/>
    <property type="match status" value="1"/>
</dbReference>
<evidence type="ECO:0000256" key="3">
    <source>
        <dbReference type="ARBA" id="ARBA00023136"/>
    </source>
</evidence>
<dbReference type="Pfam" id="PF00672">
    <property type="entry name" value="HAMP"/>
    <property type="match status" value="1"/>
</dbReference>
<feature type="transmembrane region" description="Helical" evidence="4">
    <location>
        <begin position="100"/>
        <end position="125"/>
    </location>
</feature>
<keyword evidence="4" id="KW-0812">Transmembrane</keyword>
<dbReference type="SUPFAM" id="SSF109604">
    <property type="entry name" value="HD-domain/PDEase-like"/>
    <property type="match status" value="1"/>
</dbReference>
<accession>A0A6I2MC63</accession>
<proteinExistence type="predicted"/>
<dbReference type="SMART" id="SM00471">
    <property type="entry name" value="HDc"/>
    <property type="match status" value="1"/>
</dbReference>
<dbReference type="PROSITE" id="PS51831">
    <property type="entry name" value="HD"/>
    <property type="match status" value="1"/>
</dbReference>
<evidence type="ECO:0000259" key="6">
    <source>
        <dbReference type="PROSITE" id="PS51831"/>
    </source>
</evidence>
<evidence type="ECO:0000256" key="1">
    <source>
        <dbReference type="ARBA" id="ARBA00004236"/>
    </source>
</evidence>
<feature type="transmembrane region" description="Helical" evidence="4">
    <location>
        <begin position="12"/>
        <end position="36"/>
    </location>
</feature>
<dbReference type="InterPro" id="IPR006674">
    <property type="entry name" value="HD_domain"/>
</dbReference>
<dbReference type="AlphaFoldDB" id="A0A6I2MC63"/>
<dbReference type="Gene3D" id="6.10.340.10">
    <property type="match status" value="1"/>
</dbReference>
<dbReference type="Pfam" id="PF13487">
    <property type="entry name" value="HD_5"/>
    <property type="match status" value="1"/>
</dbReference>
<name>A0A6I2MC63_9BACI</name>
<dbReference type="PANTHER" id="PTHR43155">
    <property type="entry name" value="CYCLIC DI-GMP PHOSPHODIESTERASE PA4108-RELATED"/>
    <property type="match status" value="1"/>
</dbReference>
<dbReference type="InterPro" id="IPR003660">
    <property type="entry name" value="HAMP_dom"/>
</dbReference>
<dbReference type="EMBL" id="WKKF01000001">
    <property type="protein sequence ID" value="MRX53373.1"/>
    <property type="molecule type" value="Genomic_DNA"/>
</dbReference>
<comment type="caution">
    <text evidence="8">The sequence shown here is derived from an EMBL/GenBank/DDBJ whole genome shotgun (WGS) entry which is preliminary data.</text>
</comment>
<dbReference type="InterPro" id="IPR003607">
    <property type="entry name" value="HD/PDEase_dom"/>
</dbReference>
<organism evidence="8 9">
    <name type="scientific">Metabacillus idriensis</name>
    <dbReference type="NCBI Taxonomy" id="324768"/>
    <lineage>
        <taxon>Bacteria</taxon>
        <taxon>Bacillati</taxon>
        <taxon>Bacillota</taxon>
        <taxon>Bacilli</taxon>
        <taxon>Bacillales</taxon>
        <taxon>Bacillaceae</taxon>
        <taxon>Metabacillus</taxon>
    </lineage>
</organism>
<feature type="transmembrane region" description="Helical" evidence="4">
    <location>
        <begin position="229"/>
        <end position="251"/>
    </location>
</feature>
<evidence type="ECO:0000313" key="9">
    <source>
        <dbReference type="Proteomes" id="UP000441585"/>
    </source>
</evidence>
<dbReference type="Proteomes" id="UP000441585">
    <property type="component" value="Unassembled WGS sequence"/>
</dbReference>
<feature type="domain" description="HD-GYP" evidence="7">
    <location>
        <begin position="305"/>
        <end position="502"/>
    </location>
</feature>
<evidence type="ECO:0000259" key="5">
    <source>
        <dbReference type="PROSITE" id="PS50885"/>
    </source>
</evidence>
<feature type="transmembrane region" description="Helical" evidence="4">
    <location>
        <begin position="194"/>
        <end position="217"/>
    </location>
</feature>
<feature type="transmembrane region" description="Helical" evidence="4">
    <location>
        <begin position="131"/>
        <end position="156"/>
    </location>
</feature>
<dbReference type="GO" id="GO:0005886">
    <property type="term" value="C:plasma membrane"/>
    <property type="evidence" value="ECO:0007669"/>
    <property type="project" value="UniProtKB-SubCell"/>
</dbReference>
<protein>
    <submittedName>
        <fullName evidence="8">HD domain-containing protein</fullName>
    </submittedName>
</protein>